<feature type="transmembrane region" description="Helical" evidence="5">
    <location>
        <begin position="82"/>
        <end position="99"/>
    </location>
</feature>
<evidence type="ECO:0000259" key="6">
    <source>
        <dbReference type="PROSITE" id="PS50801"/>
    </source>
</evidence>
<feature type="transmembrane region" description="Helical" evidence="5">
    <location>
        <begin position="254"/>
        <end position="274"/>
    </location>
</feature>
<dbReference type="Gene3D" id="3.30.750.24">
    <property type="entry name" value="STAS domain"/>
    <property type="match status" value="1"/>
</dbReference>
<keyword evidence="8" id="KW-1185">Reference proteome</keyword>
<feature type="transmembrane region" description="Helical" evidence="5">
    <location>
        <begin position="386"/>
        <end position="416"/>
    </location>
</feature>
<dbReference type="InterPro" id="IPR001902">
    <property type="entry name" value="SLC26A/SulP_fam"/>
</dbReference>
<evidence type="ECO:0000256" key="3">
    <source>
        <dbReference type="ARBA" id="ARBA00022989"/>
    </source>
</evidence>
<dbReference type="InterPro" id="IPR011547">
    <property type="entry name" value="SLC26A/SulP_dom"/>
</dbReference>
<dbReference type="InterPro" id="IPR002645">
    <property type="entry name" value="STAS_dom"/>
</dbReference>
<feature type="transmembrane region" description="Helical" evidence="5">
    <location>
        <begin position="105"/>
        <end position="124"/>
    </location>
</feature>
<keyword evidence="4 5" id="KW-0472">Membrane</keyword>
<evidence type="ECO:0000313" key="8">
    <source>
        <dbReference type="Proteomes" id="UP000216354"/>
    </source>
</evidence>
<keyword evidence="2 5" id="KW-0812">Transmembrane</keyword>
<feature type="transmembrane region" description="Helical" evidence="5">
    <location>
        <begin position="53"/>
        <end position="70"/>
    </location>
</feature>
<proteinExistence type="predicted"/>
<accession>A0ABX4F307</accession>
<feature type="domain" description="STAS" evidence="6">
    <location>
        <begin position="440"/>
        <end position="554"/>
    </location>
</feature>
<dbReference type="EMBL" id="NEVR01000002">
    <property type="protein sequence ID" value="OZI66069.1"/>
    <property type="molecule type" value="Genomic_DNA"/>
</dbReference>
<evidence type="ECO:0000313" key="7">
    <source>
        <dbReference type="EMBL" id="OZI66069.1"/>
    </source>
</evidence>
<evidence type="ECO:0000256" key="1">
    <source>
        <dbReference type="ARBA" id="ARBA00004141"/>
    </source>
</evidence>
<evidence type="ECO:0000256" key="2">
    <source>
        <dbReference type="ARBA" id="ARBA00022692"/>
    </source>
</evidence>
<keyword evidence="3 5" id="KW-1133">Transmembrane helix</keyword>
<dbReference type="PANTHER" id="PTHR11814">
    <property type="entry name" value="SULFATE TRANSPORTER"/>
    <property type="match status" value="1"/>
</dbReference>
<evidence type="ECO:0000256" key="4">
    <source>
        <dbReference type="ARBA" id="ARBA00023136"/>
    </source>
</evidence>
<comment type="subcellular location">
    <subcellularLocation>
        <location evidence="1">Membrane</location>
        <topology evidence="1">Multi-pass membrane protein</topology>
    </subcellularLocation>
</comment>
<feature type="transmembrane region" description="Helical" evidence="5">
    <location>
        <begin position="331"/>
        <end position="350"/>
    </location>
</feature>
<evidence type="ECO:0000256" key="5">
    <source>
        <dbReference type="SAM" id="Phobius"/>
    </source>
</evidence>
<protein>
    <submittedName>
        <fullName evidence="7">Sulfate transporter</fullName>
    </submittedName>
</protein>
<dbReference type="CDD" id="cd07042">
    <property type="entry name" value="STAS_SulP_like_sulfate_transporter"/>
    <property type="match status" value="1"/>
</dbReference>
<dbReference type="InterPro" id="IPR036513">
    <property type="entry name" value="STAS_dom_sf"/>
</dbReference>
<name>A0ABX4F307_9BORD</name>
<feature type="transmembrane region" description="Helical" evidence="5">
    <location>
        <begin position="356"/>
        <end position="374"/>
    </location>
</feature>
<dbReference type="SUPFAM" id="SSF52091">
    <property type="entry name" value="SpoIIaa-like"/>
    <property type="match status" value="1"/>
</dbReference>
<dbReference type="Pfam" id="PF01740">
    <property type="entry name" value="STAS"/>
    <property type="match status" value="1"/>
</dbReference>
<dbReference type="PROSITE" id="PS50801">
    <property type="entry name" value="STAS"/>
    <property type="match status" value="1"/>
</dbReference>
<gene>
    <name evidence="7" type="ORF">CAL27_09095</name>
</gene>
<feature type="transmembrane region" description="Helical" evidence="5">
    <location>
        <begin position="136"/>
        <end position="161"/>
    </location>
</feature>
<dbReference type="Proteomes" id="UP000216354">
    <property type="component" value="Unassembled WGS sequence"/>
</dbReference>
<organism evidence="7 8">
    <name type="scientific">Bordetella genomosp. 1</name>
    <dbReference type="NCBI Taxonomy" id="1395607"/>
    <lineage>
        <taxon>Bacteria</taxon>
        <taxon>Pseudomonadati</taxon>
        <taxon>Pseudomonadota</taxon>
        <taxon>Betaproteobacteria</taxon>
        <taxon>Burkholderiales</taxon>
        <taxon>Alcaligenaceae</taxon>
        <taxon>Bordetella</taxon>
    </lineage>
</organism>
<comment type="caution">
    <text evidence="7">The sequence shown here is derived from an EMBL/GenBank/DDBJ whole genome shotgun (WGS) entry which is preliminary data.</text>
</comment>
<sequence length="572" mass="59513">MIPASIWRFLPGTDKWRGITPAQARGDALAGLSVAAVALPVGLAYATLMGVPAAAGLWAAIAGMLGYALFGASRTLIVGPDTATCTLIAATLTGMAIVAPEERLAAAAGMALVVGLGCLAARLFRLGALANLLSRPVLVGYMAGVAITLAGAQFAALTGVGPRGSDLLRPFAEVSRLVTQVHWPTLVFGLLCVAFLAALRLTRPRWPGPILLVAISCLVSWLLNFPALGIAVVGDIPAGLPALHLPERMHDVDALLMGAAGVLLVSFSSGIVTARSFAARTGETVDPNRELVGFGAANIAAGLFQGFVVTGADSRTAVGLSAGARSPLTSVVAALALALVVSVATGVLYWLPQAALAAILLLAALHLFDWRAFATLARISRAELAFAVLATVGVVFYGVLTGVVVAVTATLMYVMYVTATPRDALLGRLPGDTALCKLHLNPTAKPVPGTVVWLFESSIWFFNADAFRRRAREVMVLGQGARWFVLDAEAMTHADADAIDALTQLRNEVEARGMTLLLAGGHGNFRMALDRSGLADAIGRDRIFLTPEQAVEAVEAGRYGRAEDLAFDQSAP</sequence>
<feature type="transmembrane region" description="Helical" evidence="5">
    <location>
        <begin position="181"/>
        <end position="199"/>
    </location>
</feature>
<dbReference type="Pfam" id="PF00916">
    <property type="entry name" value="Sulfate_transp"/>
    <property type="match status" value="1"/>
</dbReference>
<feature type="transmembrane region" description="Helical" evidence="5">
    <location>
        <begin position="211"/>
        <end position="234"/>
    </location>
</feature>
<reference evidence="7 8" key="1">
    <citation type="submission" date="2017-05" db="EMBL/GenBank/DDBJ databases">
        <title>Complete and WGS of Bordetella genogroups.</title>
        <authorList>
            <person name="Spilker T."/>
            <person name="Lipuma J."/>
        </authorList>
    </citation>
    <scope>NUCLEOTIDE SEQUENCE [LARGE SCALE GENOMIC DNA]</scope>
    <source>
        <strain evidence="7 8">AU9795</strain>
    </source>
</reference>